<dbReference type="EC" id="2.7.10.2" evidence="1"/>
<evidence type="ECO:0000313" key="1">
    <source>
        <dbReference type="EMBL" id="MBK1869869.1"/>
    </source>
</evidence>
<accession>A0ACC5RB92</accession>
<keyword evidence="1" id="KW-0808">Transferase</keyword>
<organism evidence="1 2">
    <name type="scientific">Taklimakanibacter albus</name>
    <dbReference type="NCBI Taxonomy" id="2800327"/>
    <lineage>
        <taxon>Bacteria</taxon>
        <taxon>Pseudomonadati</taxon>
        <taxon>Pseudomonadota</taxon>
        <taxon>Alphaproteobacteria</taxon>
        <taxon>Hyphomicrobiales</taxon>
        <taxon>Aestuariivirgaceae</taxon>
        <taxon>Taklimakanibacter</taxon>
    </lineage>
</organism>
<dbReference type="EMBL" id="JAENHL010000008">
    <property type="protein sequence ID" value="MBK1869869.1"/>
    <property type="molecule type" value="Genomic_DNA"/>
</dbReference>
<protein>
    <submittedName>
        <fullName evidence="1">Polysaccharide biosynthesis tyrosine autokinase</fullName>
        <ecNumber evidence="1">2.7.10.2</ecNumber>
    </submittedName>
</protein>
<sequence>MMRETFPTPAPLPHRGASPAPPIDLYKLVAIVRRQWRIAALSVAVFLLLGIVYLLLAAPKYSASTDILIDQDNSRILYQGSALERTVEDEARILSQVEVLTSDKVGLAVVDKLKLDQDPNFMSAPAGPLQMVRSTIRAVTSIFSSSPSDTASEDELRRRAALQNIQRNLIVERLNRSYVLNIRFTWSDPVLAARVAKGVAEAYLADQLNAKYEATRLAGGWAQQRMKDLQQEALKSDLAVQKFRTENGLIAASGKLVSEQQLSELNSQLIVARTETAAAQAKYQRLQSVIDSGQPDAIVAGTLDSAIVNDLRSKYLEASRLASEIAEKAGPEHIQVKRLRNSMEEYRKLIFDELGRIAKSYSSEYQVAKSREDALRNIVTDATGISADANETLVQLRELERESESYKDLYQKFLQRYQESLQQESFPVTEARIISEAAVPQETSGPKKSLVLALCTMLGLAFGTGLGALQEYRDRFFRTGEQVAEETDLPFLGMVPLIEDGRSVTSYAVDHPLSLFAETLRSAKISADLSLGREKPKVIGIISVLPGEGKSTVAINFARLLASQKARTLLIDADLRNPSLTRMVASHAKAGLAEFVIDKVPLQDLLLFEERTRLAMLPAVLRRDVPLTSELLASREMQGLLEEARGAFDYIILDLPPLAPVVDVRAITPHVDGFACVVEWGKTPRAVVQAKLEVDPPLAKKCLGIMLNKVDLDKMKLYGSEGATYGDPRYSAYFREAASSQVPGEGLKAARLPAPA</sequence>
<proteinExistence type="predicted"/>
<comment type="caution">
    <text evidence="1">The sequence shown here is derived from an EMBL/GenBank/DDBJ whole genome shotgun (WGS) entry which is preliminary data.</text>
</comment>
<gene>
    <name evidence="1" type="ORF">JHL16_26130</name>
</gene>
<reference evidence="1" key="1">
    <citation type="submission" date="2021-01" db="EMBL/GenBank/DDBJ databases">
        <authorList>
            <person name="Sun Q."/>
        </authorList>
    </citation>
    <scope>NUCLEOTIDE SEQUENCE</scope>
    <source>
        <strain evidence="1">YIM B02566</strain>
    </source>
</reference>
<dbReference type="Proteomes" id="UP000616151">
    <property type="component" value="Unassembled WGS sequence"/>
</dbReference>
<keyword evidence="2" id="KW-1185">Reference proteome</keyword>
<name>A0ACC5RB92_9HYPH</name>
<evidence type="ECO:0000313" key="2">
    <source>
        <dbReference type="Proteomes" id="UP000616151"/>
    </source>
</evidence>